<gene>
    <name evidence="2" type="ORF">PGLA1383_LOCUS52957</name>
</gene>
<organism evidence="2 3">
    <name type="scientific">Polarella glacialis</name>
    <name type="common">Dinoflagellate</name>
    <dbReference type="NCBI Taxonomy" id="89957"/>
    <lineage>
        <taxon>Eukaryota</taxon>
        <taxon>Sar</taxon>
        <taxon>Alveolata</taxon>
        <taxon>Dinophyceae</taxon>
        <taxon>Suessiales</taxon>
        <taxon>Suessiaceae</taxon>
        <taxon>Polarella</taxon>
    </lineage>
</organism>
<accession>A0A813HHH6</accession>
<keyword evidence="3" id="KW-1185">Reference proteome</keyword>
<evidence type="ECO:0000256" key="1">
    <source>
        <dbReference type="SAM" id="MobiDB-lite"/>
    </source>
</evidence>
<dbReference type="Proteomes" id="UP000654075">
    <property type="component" value="Unassembled WGS sequence"/>
</dbReference>
<feature type="compositionally biased region" description="Basic residues" evidence="1">
    <location>
        <begin position="68"/>
        <end position="80"/>
    </location>
</feature>
<reference evidence="2" key="1">
    <citation type="submission" date="2021-02" db="EMBL/GenBank/DDBJ databases">
        <authorList>
            <person name="Dougan E. K."/>
            <person name="Rhodes N."/>
            <person name="Thang M."/>
            <person name="Chan C."/>
        </authorList>
    </citation>
    <scope>NUCLEOTIDE SEQUENCE</scope>
</reference>
<dbReference type="OMA" id="FIRCKAC"/>
<feature type="region of interest" description="Disordered" evidence="1">
    <location>
        <begin position="49"/>
        <end position="95"/>
    </location>
</feature>
<evidence type="ECO:0000313" key="3">
    <source>
        <dbReference type="Proteomes" id="UP000654075"/>
    </source>
</evidence>
<name>A0A813HHH6_POLGL</name>
<dbReference type="AlphaFoldDB" id="A0A813HHH6"/>
<proteinExistence type="predicted"/>
<dbReference type="EMBL" id="CAJNNV010031735">
    <property type="protein sequence ID" value="CAE8637624.1"/>
    <property type="molecule type" value="Genomic_DNA"/>
</dbReference>
<protein>
    <submittedName>
        <fullName evidence="2">Uncharacterized protein</fullName>
    </submittedName>
</protein>
<comment type="caution">
    <text evidence="2">The sequence shown here is derived from an EMBL/GenBank/DDBJ whole genome shotgun (WGS) entry which is preliminary data.</text>
</comment>
<sequence>MARAKVPNRGKGKQSHKCGICNSRGHRAETCKHGSADLVRRLRVKVKELQKKRGVRPNTGTRGSAAQRPRKSGAYKKAARAKYTGSPKPPAFRPRTARAQVLSRRALVGQPLPAWERLSTTGFGHRCKHFRCSCGGQSFDAPQLCPHRSDKMVFIRCKACRAYHNVYCGTAFHGLRAAPDELHDVVVHYTDLPYKSSPNVDQLVKLTGFGRTQVGHIVSTLLSAEAKAGKDNNSCLKVSEGCEGDAHVLRRTYIGAKNDSFQNEVRAVRDRLKTIVKCKLKPKPTYSSLHVRVAGLAVRGGPLVVQKLGDKLVQTGAVPPPEAKAELISSKLLEHFDKPAAGRKFIPLWLDVLPLQ</sequence>
<evidence type="ECO:0000313" key="2">
    <source>
        <dbReference type="EMBL" id="CAE8637624.1"/>
    </source>
</evidence>